<dbReference type="Proteomes" id="UP001319846">
    <property type="component" value="Unassembled WGS sequence"/>
</dbReference>
<protein>
    <submittedName>
        <fullName evidence="1">Methylglyoxal synthase</fullName>
        <ecNumber evidence="1">4.2.3.3</ecNumber>
    </submittedName>
</protein>
<gene>
    <name evidence="1" type="ORF">HW452_15685</name>
</gene>
<comment type="caution">
    <text evidence="1">The sequence shown here is derived from an EMBL/GenBank/DDBJ whole genome shotgun (WGS) entry which is preliminary data.</text>
</comment>
<proteinExistence type="predicted"/>
<evidence type="ECO:0000313" key="1">
    <source>
        <dbReference type="EMBL" id="MBZ5488965.1"/>
    </source>
</evidence>
<keyword evidence="1" id="KW-0456">Lyase</keyword>
<dbReference type="EC" id="4.2.3.3" evidence="1"/>
<evidence type="ECO:0000313" key="2">
    <source>
        <dbReference type="Proteomes" id="UP001319846"/>
    </source>
</evidence>
<accession>A0ACC5VYD2</accession>
<name>A0ACC5VYD2_9GAMM</name>
<keyword evidence="2" id="KW-1185">Reference proteome</keyword>
<dbReference type="EMBL" id="JABYQT010000013">
    <property type="protein sequence ID" value="MBZ5488965.1"/>
    <property type="molecule type" value="Genomic_DNA"/>
</dbReference>
<reference evidence="1" key="1">
    <citation type="submission" date="2020-06" db="EMBL/GenBank/DDBJ databases">
        <title>Whole Genome Sequence of Halomonas aquamarina MB598.</title>
        <authorList>
            <person name="Pervaiz M."/>
            <person name="Fariq A."/>
            <person name="Yasmin A."/>
            <person name="Welch M."/>
        </authorList>
    </citation>
    <scope>NUCLEOTIDE SEQUENCE</scope>
    <source>
        <strain evidence="1">MB598</strain>
    </source>
</reference>
<sequence>MTDARPPRQVARSLPAKKRIALIAHDGKKQELMEWAQRWQTTLSQHQLMGTGTTAARLTKQLGLTVEGLMSGPLGGDQQIGARIAEQRLDVLVFFWDPFAPQPHDPDVKALLRLAALWNVPVACNAASADFLLSSPFLSERYDMSIPDADAWASART</sequence>
<organism evidence="1 2">
    <name type="scientific">Vreelandella aquamarina</name>
    <dbReference type="NCBI Taxonomy" id="77097"/>
    <lineage>
        <taxon>Bacteria</taxon>
        <taxon>Pseudomonadati</taxon>
        <taxon>Pseudomonadota</taxon>
        <taxon>Gammaproteobacteria</taxon>
        <taxon>Oceanospirillales</taxon>
        <taxon>Halomonadaceae</taxon>
        <taxon>Vreelandella</taxon>
    </lineage>
</organism>